<proteinExistence type="predicted"/>
<reference evidence="1" key="1">
    <citation type="journal article" date="2021" name="New Phytol.">
        <title>Evolutionary innovations through gain and loss of genes in the ectomycorrhizal Boletales.</title>
        <authorList>
            <person name="Wu G."/>
            <person name="Miyauchi S."/>
            <person name="Morin E."/>
            <person name="Kuo A."/>
            <person name="Drula E."/>
            <person name="Varga T."/>
            <person name="Kohler A."/>
            <person name="Feng B."/>
            <person name="Cao Y."/>
            <person name="Lipzen A."/>
            <person name="Daum C."/>
            <person name="Hundley H."/>
            <person name="Pangilinan J."/>
            <person name="Johnson J."/>
            <person name="Barry K."/>
            <person name="LaButti K."/>
            <person name="Ng V."/>
            <person name="Ahrendt S."/>
            <person name="Min B."/>
            <person name="Choi I.G."/>
            <person name="Park H."/>
            <person name="Plett J.M."/>
            <person name="Magnuson J."/>
            <person name="Spatafora J.W."/>
            <person name="Nagy L.G."/>
            <person name="Henrissat B."/>
            <person name="Grigoriev I.V."/>
            <person name="Yang Z.L."/>
            <person name="Xu J."/>
            <person name="Martin F.M."/>
        </authorList>
    </citation>
    <scope>NUCLEOTIDE SEQUENCE</scope>
    <source>
        <strain evidence="1">KUC20120723A-06</strain>
    </source>
</reference>
<protein>
    <submittedName>
        <fullName evidence="1">Uncharacterized protein</fullName>
    </submittedName>
</protein>
<accession>A0ACB8BMS2</accession>
<keyword evidence="2" id="KW-1185">Reference proteome</keyword>
<evidence type="ECO:0000313" key="1">
    <source>
        <dbReference type="EMBL" id="KAH7927210.1"/>
    </source>
</evidence>
<dbReference type="Proteomes" id="UP000790709">
    <property type="component" value="Unassembled WGS sequence"/>
</dbReference>
<gene>
    <name evidence="1" type="ORF">BV22DRAFT_300155</name>
</gene>
<evidence type="ECO:0000313" key="2">
    <source>
        <dbReference type="Proteomes" id="UP000790709"/>
    </source>
</evidence>
<name>A0ACB8BMS2_9AGAM</name>
<comment type="caution">
    <text evidence="1">The sequence shown here is derived from an EMBL/GenBank/DDBJ whole genome shotgun (WGS) entry which is preliminary data.</text>
</comment>
<organism evidence="1 2">
    <name type="scientific">Leucogyrophana mollusca</name>
    <dbReference type="NCBI Taxonomy" id="85980"/>
    <lineage>
        <taxon>Eukaryota</taxon>
        <taxon>Fungi</taxon>
        <taxon>Dikarya</taxon>
        <taxon>Basidiomycota</taxon>
        <taxon>Agaricomycotina</taxon>
        <taxon>Agaricomycetes</taxon>
        <taxon>Agaricomycetidae</taxon>
        <taxon>Boletales</taxon>
        <taxon>Boletales incertae sedis</taxon>
        <taxon>Leucogyrophana</taxon>
    </lineage>
</organism>
<sequence length="127" mass="13548">MLSALRSTNSAPGLSALTSLIIYRWASALVLDVVKGHSGAIQITVDVWMVVCSAFTAINERRKALEAAESEDKMTSMEEGILHAGTVGGSGSGANAVKERKRMTPVLLALRLAQDILYSPIQLQPSH</sequence>
<dbReference type="EMBL" id="MU266370">
    <property type="protein sequence ID" value="KAH7927210.1"/>
    <property type="molecule type" value="Genomic_DNA"/>
</dbReference>